<evidence type="ECO:0000256" key="3">
    <source>
        <dbReference type="ARBA" id="ARBA00022960"/>
    </source>
</evidence>
<dbReference type="PANTHER" id="PTHR34138:SF1">
    <property type="entry name" value="CELL SHAPE-DETERMINING PROTEIN MREC"/>
    <property type="match status" value="1"/>
</dbReference>
<gene>
    <name evidence="8" type="primary">mreC</name>
    <name evidence="8" type="ORF">H9980_08885</name>
</gene>
<name>A0A9D1XMB1_9FIRM</name>
<dbReference type="InterPro" id="IPR042177">
    <property type="entry name" value="Cell/Rod_1"/>
</dbReference>
<comment type="similarity">
    <text evidence="1 5">Belongs to the MreC family.</text>
</comment>
<sequence length="281" mass="31227">MNNRKKQKNKRIIFIITVSIIVFSTISLVISRSQGAFERMISDSIAAVEYYVIKKPIEFVTDIFNEYNELKNVYEENRILKARLSAYASVEVNTDVLSNEIEELKEMLNIEHLPTEYNIKTTSIIRESNSWNNEITIDLGSMADVEEDMVVISSKGMIGKVISVTEVTARVQLLTAENPNSSLPVQIMNGQENVYGLLNGYDVENECFNVTLFSDVDKFEDNAQVITSGLGGKAPKGIYIGTVTGSSVSEDGTSTTVQVKPAADFNDLSYVAVVFRSDSNE</sequence>
<evidence type="ECO:0000256" key="4">
    <source>
        <dbReference type="ARBA" id="ARBA00032089"/>
    </source>
</evidence>
<evidence type="ECO:0000256" key="6">
    <source>
        <dbReference type="SAM" id="Phobius"/>
    </source>
</evidence>
<dbReference type="GO" id="GO:0005886">
    <property type="term" value="C:plasma membrane"/>
    <property type="evidence" value="ECO:0007669"/>
    <property type="project" value="TreeGrafter"/>
</dbReference>
<accession>A0A9D1XMB1</accession>
<dbReference type="InterPro" id="IPR055342">
    <property type="entry name" value="MreC_beta-barrel_core"/>
</dbReference>
<evidence type="ECO:0000256" key="5">
    <source>
        <dbReference type="PIRNR" id="PIRNR038471"/>
    </source>
</evidence>
<dbReference type="Gene3D" id="2.40.10.340">
    <property type="entry name" value="Rod shape-determining protein MreC, domain 1"/>
    <property type="match status" value="1"/>
</dbReference>
<evidence type="ECO:0000256" key="2">
    <source>
        <dbReference type="ARBA" id="ARBA00013855"/>
    </source>
</evidence>
<dbReference type="PIRSF" id="PIRSF038471">
    <property type="entry name" value="MreC"/>
    <property type="match status" value="1"/>
</dbReference>
<reference evidence="8" key="2">
    <citation type="submission" date="2021-04" db="EMBL/GenBank/DDBJ databases">
        <authorList>
            <person name="Gilroy R."/>
        </authorList>
    </citation>
    <scope>NUCLEOTIDE SEQUENCE</scope>
    <source>
        <strain evidence="8">ChiGjej1B1-14440</strain>
    </source>
</reference>
<evidence type="ECO:0000313" key="9">
    <source>
        <dbReference type="Proteomes" id="UP000886724"/>
    </source>
</evidence>
<dbReference type="EMBL" id="DXET01000195">
    <property type="protein sequence ID" value="HIX82067.1"/>
    <property type="molecule type" value="Genomic_DNA"/>
</dbReference>
<evidence type="ECO:0000259" key="7">
    <source>
        <dbReference type="Pfam" id="PF04085"/>
    </source>
</evidence>
<feature type="transmembrane region" description="Helical" evidence="6">
    <location>
        <begin position="12"/>
        <end position="30"/>
    </location>
</feature>
<dbReference type="InterPro" id="IPR007221">
    <property type="entry name" value="MreC"/>
</dbReference>
<evidence type="ECO:0000313" key="8">
    <source>
        <dbReference type="EMBL" id="HIX82067.1"/>
    </source>
</evidence>
<protein>
    <recommendedName>
        <fullName evidence="2 5">Cell shape-determining protein MreC</fullName>
    </recommendedName>
    <alternativeName>
        <fullName evidence="4 5">Cell shape protein MreC</fullName>
    </alternativeName>
</protein>
<reference evidence="8" key="1">
    <citation type="journal article" date="2021" name="PeerJ">
        <title>Extensive microbial diversity within the chicken gut microbiome revealed by metagenomics and culture.</title>
        <authorList>
            <person name="Gilroy R."/>
            <person name="Ravi A."/>
            <person name="Getino M."/>
            <person name="Pursley I."/>
            <person name="Horton D.L."/>
            <person name="Alikhan N.F."/>
            <person name="Baker D."/>
            <person name="Gharbi K."/>
            <person name="Hall N."/>
            <person name="Watson M."/>
            <person name="Adriaenssens E.M."/>
            <person name="Foster-Nyarko E."/>
            <person name="Jarju S."/>
            <person name="Secka A."/>
            <person name="Antonio M."/>
            <person name="Oren A."/>
            <person name="Chaudhuri R.R."/>
            <person name="La Ragione R."/>
            <person name="Hildebrand F."/>
            <person name="Pallen M.J."/>
        </authorList>
    </citation>
    <scope>NUCLEOTIDE SEQUENCE</scope>
    <source>
        <strain evidence="8">ChiGjej1B1-14440</strain>
    </source>
</reference>
<dbReference type="AlphaFoldDB" id="A0A9D1XMB1"/>
<dbReference type="NCBIfam" id="TIGR00219">
    <property type="entry name" value="mreC"/>
    <property type="match status" value="1"/>
</dbReference>
<proteinExistence type="inferred from homology"/>
<dbReference type="Gene3D" id="2.40.10.350">
    <property type="entry name" value="Rod shape-determining protein MreC, domain 2"/>
    <property type="match status" value="1"/>
</dbReference>
<feature type="domain" description="Rod shape-determining protein MreC beta-barrel core" evidence="7">
    <location>
        <begin position="125"/>
        <end position="274"/>
    </location>
</feature>
<comment type="caution">
    <text evidence="8">The sequence shown here is derived from an EMBL/GenBank/DDBJ whole genome shotgun (WGS) entry which is preliminary data.</text>
</comment>
<keyword evidence="3 5" id="KW-0133">Cell shape</keyword>
<dbReference type="GO" id="GO:0008360">
    <property type="term" value="P:regulation of cell shape"/>
    <property type="evidence" value="ECO:0007669"/>
    <property type="project" value="UniProtKB-KW"/>
</dbReference>
<keyword evidence="6" id="KW-0472">Membrane</keyword>
<dbReference type="Proteomes" id="UP000886724">
    <property type="component" value="Unassembled WGS sequence"/>
</dbReference>
<keyword evidence="6" id="KW-1133">Transmembrane helix</keyword>
<dbReference type="Pfam" id="PF04085">
    <property type="entry name" value="MreC"/>
    <property type="match status" value="1"/>
</dbReference>
<dbReference type="InterPro" id="IPR042175">
    <property type="entry name" value="Cell/Rod_MreC_2"/>
</dbReference>
<organism evidence="8 9">
    <name type="scientific">Candidatus Erysipelatoclostridium merdavium</name>
    <dbReference type="NCBI Taxonomy" id="2838566"/>
    <lineage>
        <taxon>Bacteria</taxon>
        <taxon>Bacillati</taxon>
        <taxon>Bacillota</taxon>
        <taxon>Erysipelotrichia</taxon>
        <taxon>Erysipelotrichales</taxon>
        <taxon>Erysipelotrichales incertae sedis</taxon>
    </lineage>
</organism>
<keyword evidence="6" id="KW-0812">Transmembrane</keyword>
<dbReference type="PANTHER" id="PTHR34138">
    <property type="entry name" value="CELL SHAPE-DETERMINING PROTEIN MREC"/>
    <property type="match status" value="1"/>
</dbReference>
<comment type="function">
    <text evidence="5">Involved in formation and maintenance of cell shape.</text>
</comment>
<evidence type="ECO:0000256" key="1">
    <source>
        <dbReference type="ARBA" id="ARBA00009369"/>
    </source>
</evidence>